<organism evidence="2 3">
    <name type="scientific">Phyllosticta citriasiana</name>
    <dbReference type="NCBI Taxonomy" id="595635"/>
    <lineage>
        <taxon>Eukaryota</taxon>
        <taxon>Fungi</taxon>
        <taxon>Dikarya</taxon>
        <taxon>Ascomycota</taxon>
        <taxon>Pezizomycotina</taxon>
        <taxon>Dothideomycetes</taxon>
        <taxon>Dothideomycetes incertae sedis</taxon>
        <taxon>Botryosphaeriales</taxon>
        <taxon>Phyllostictaceae</taxon>
        <taxon>Phyllosticta</taxon>
    </lineage>
</organism>
<accession>A0ABR1KJS6</accession>
<feature type="chain" id="PRO_5047132413" evidence="1">
    <location>
        <begin position="18"/>
        <end position="241"/>
    </location>
</feature>
<proteinExistence type="predicted"/>
<protein>
    <submittedName>
        <fullName evidence="2">Uncharacterized protein</fullName>
    </submittedName>
</protein>
<evidence type="ECO:0000313" key="2">
    <source>
        <dbReference type="EMBL" id="KAK7516343.1"/>
    </source>
</evidence>
<gene>
    <name evidence="2" type="ORF">IWZ03DRAFT_377825</name>
</gene>
<keyword evidence="3" id="KW-1185">Reference proteome</keyword>
<dbReference type="EMBL" id="JBBPHU010000006">
    <property type="protein sequence ID" value="KAK7516343.1"/>
    <property type="molecule type" value="Genomic_DNA"/>
</dbReference>
<reference evidence="2 3" key="1">
    <citation type="submission" date="2024-04" db="EMBL/GenBank/DDBJ databases">
        <title>Phyllosticta paracitricarpa is synonymous to the EU quarantine fungus P. citricarpa based on phylogenomic analyses.</title>
        <authorList>
            <consortium name="Lawrence Berkeley National Laboratory"/>
            <person name="Van Ingen-Buijs V.A."/>
            <person name="Van Westerhoven A.C."/>
            <person name="Haridas S."/>
            <person name="Skiadas P."/>
            <person name="Martin F."/>
            <person name="Groenewald J.Z."/>
            <person name="Crous P.W."/>
            <person name="Seidl M.F."/>
        </authorList>
    </citation>
    <scope>NUCLEOTIDE SEQUENCE [LARGE SCALE GENOMIC DNA]</scope>
    <source>
        <strain evidence="2 3">CBS 123371</strain>
    </source>
</reference>
<name>A0ABR1KJS6_9PEZI</name>
<sequence>MTILFIAVLAVVPATLAFEFPHIHIPNPFHRGGGGGGGGGHDVKPQYCPIIDQHEGVTGTPWQVGVSVSSGGSMSYTIRLPEKASLQLGTNNFQALEVQETHEIGTTWEQGKELGISVGYIVSASAAISISVAETVTDSLAETGSQQCPDGGWHCSLLIYPALMRIRGHVKELGPNDKCDGGQFGADNLHDGATWVLALPRKDAAGNGVWGLELCTCKNLPYAPGHPKNFCTSDCADTRGH</sequence>
<keyword evidence="1" id="KW-0732">Signal</keyword>
<dbReference type="Proteomes" id="UP001363622">
    <property type="component" value="Unassembled WGS sequence"/>
</dbReference>
<evidence type="ECO:0000256" key="1">
    <source>
        <dbReference type="SAM" id="SignalP"/>
    </source>
</evidence>
<evidence type="ECO:0000313" key="3">
    <source>
        <dbReference type="Proteomes" id="UP001363622"/>
    </source>
</evidence>
<feature type="signal peptide" evidence="1">
    <location>
        <begin position="1"/>
        <end position="17"/>
    </location>
</feature>
<comment type="caution">
    <text evidence="2">The sequence shown here is derived from an EMBL/GenBank/DDBJ whole genome shotgun (WGS) entry which is preliminary data.</text>
</comment>